<dbReference type="AlphaFoldDB" id="A0A5R9EVZ6"/>
<keyword evidence="1" id="KW-0472">Membrane</keyword>
<evidence type="ECO:0000256" key="1">
    <source>
        <dbReference type="SAM" id="Phobius"/>
    </source>
</evidence>
<protein>
    <submittedName>
        <fullName evidence="2">Uncharacterized protein</fullName>
    </submittedName>
</protein>
<keyword evidence="1" id="KW-0812">Transmembrane</keyword>
<proteinExistence type="predicted"/>
<reference evidence="2 3" key="1">
    <citation type="submission" date="2019-04" db="EMBL/GenBank/DDBJ databases">
        <title>Bacillus caeni sp. nov., a bacterium isolated from mangrove sediment.</title>
        <authorList>
            <person name="Huang H."/>
            <person name="Mo K."/>
            <person name="Hu Y."/>
        </authorList>
    </citation>
    <scope>NUCLEOTIDE SEQUENCE [LARGE SCALE GENOMIC DNA]</scope>
    <source>
        <strain evidence="2 3">HB172195</strain>
    </source>
</reference>
<evidence type="ECO:0000313" key="2">
    <source>
        <dbReference type="EMBL" id="TLS35217.1"/>
    </source>
</evidence>
<name>A0A5R9EVZ6_9BACL</name>
<accession>A0A5R9EVZ6</accession>
<keyword evidence="3" id="KW-1185">Reference proteome</keyword>
<organism evidence="2 3">
    <name type="scientific">Exobacillus caeni</name>
    <dbReference type="NCBI Taxonomy" id="2574798"/>
    <lineage>
        <taxon>Bacteria</taxon>
        <taxon>Bacillati</taxon>
        <taxon>Bacillota</taxon>
        <taxon>Bacilli</taxon>
        <taxon>Bacillales</taxon>
        <taxon>Guptibacillaceae</taxon>
        <taxon>Exobacillus</taxon>
    </lineage>
</organism>
<dbReference type="OrthoDB" id="2966977at2"/>
<gene>
    <name evidence="2" type="ORF">FCL54_21710</name>
</gene>
<comment type="caution">
    <text evidence="2">The sequence shown here is derived from an EMBL/GenBank/DDBJ whole genome shotgun (WGS) entry which is preliminary data.</text>
</comment>
<feature type="transmembrane region" description="Helical" evidence="1">
    <location>
        <begin position="31"/>
        <end position="64"/>
    </location>
</feature>
<dbReference type="EMBL" id="SWLG01000026">
    <property type="protein sequence ID" value="TLS35217.1"/>
    <property type="molecule type" value="Genomic_DNA"/>
</dbReference>
<dbReference type="RefSeq" id="WP_138129288.1">
    <property type="nucleotide sequence ID" value="NZ_SWLG01000026.1"/>
</dbReference>
<sequence length="261" mass="30234">MLASLKNYLNTLDQPMASTSTKGKVKVGFGLVGIMALIILIAFSAFIFRLFITCFVLGTALVLYKKISEIERKLSHINTHSEQTLQKEDEVKEIAFSREGDLEENQQTAEKEKALEKINMDKTLIYQELFTKAKLNEMEKTEYLKKIEQKDSEMTKIKQDLLLLKEKIQQAVIDKKSLFMKETPNMKKLVDLLGPDFVEKSSFAKLNEKMETVRPKLKEEKIEALKETGYVDEQFHLTRLGYKELTRAVKKQQSKKWQEAK</sequence>
<keyword evidence="1" id="KW-1133">Transmembrane helix</keyword>
<evidence type="ECO:0000313" key="3">
    <source>
        <dbReference type="Proteomes" id="UP000308230"/>
    </source>
</evidence>
<dbReference type="Proteomes" id="UP000308230">
    <property type="component" value="Unassembled WGS sequence"/>
</dbReference>